<protein>
    <recommendedName>
        <fullName evidence="3">PAS domain-containing protein</fullName>
    </recommendedName>
</protein>
<dbReference type="OrthoDB" id="8478628at2"/>
<evidence type="ECO:0000313" key="1">
    <source>
        <dbReference type="EMBL" id="KCZ97416.1"/>
    </source>
</evidence>
<evidence type="ECO:0000313" key="2">
    <source>
        <dbReference type="Proteomes" id="UP000027100"/>
    </source>
</evidence>
<comment type="caution">
    <text evidence="1">The sequence shown here is derived from an EMBL/GenBank/DDBJ whole genome shotgun (WGS) entry which is preliminary data.</text>
</comment>
<dbReference type="InterPro" id="IPR009922">
    <property type="entry name" value="DUF1457"/>
</dbReference>
<dbReference type="STRING" id="1280954.HPO_15326"/>
<dbReference type="RefSeq" id="WP_035600620.1">
    <property type="nucleotide sequence ID" value="NZ_ARYM01000020.1"/>
</dbReference>
<name>A0A062V5Y8_9PROT</name>
<dbReference type="eggNOG" id="COG5388">
    <property type="taxonomic scope" value="Bacteria"/>
</dbReference>
<gene>
    <name evidence="1" type="ORF">HPO_15326</name>
</gene>
<dbReference type="EMBL" id="ARYM01000020">
    <property type="protein sequence ID" value="KCZ97416.1"/>
    <property type="molecule type" value="Genomic_DNA"/>
</dbReference>
<dbReference type="PATRIC" id="fig|1280954.3.peg.3103"/>
<sequence>MVEHSIHPNTRVLLDAWRRMQTEPDVHAAAGPNVAEHEDLIERIFVLELMDDRTWLVRTAGEAVTSLVGRRLSNHNFLDLWTGPDRVMVDACLEAIRLDGGPGVIRGRGETLSGARAELEVTLMPLSAGMTGATRSRMLGLYQTLGSEGALNGQPVFRHRVSMIVPPDTRRVGPKLRLVASN</sequence>
<reference evidence="1 2" key="1">
    <citation type="journal article" date="2014" name="Antonie Van Leeuwenhoek">
        <title>Hyphomonas beringensis sp. nov. and Hyphomonas chukchiensis sp. nov., isolated from surface seawater of the Bering Sea and Chukchi Sea.</title>
        <authorList>
            <person name="Li C."/>
            <person name="Lai Q."/>
            <person name="Li G."/>
            <person name="Dong C."/>
            <person name="Wang J."/>
            <person name="Liao Y."/>
            <person name="Shao Z."/>
        </authorList>
    </citation>
    <scope>NUCLEOTIDE SEQUENCE [LARGE SCALE GENOMIC DNA]</scope>
    <source>
        <strain evidence="1 2">PS728</strain>
    </source>
</reference>
<dbReference type="Proteomes" id="UP000027100">
    <property type="component" value="Unassembled WGS sequence"/>
</dbReference>
<dbReference type="Pfam" id="PF07310">
    <property type="entry name" value="PAS_5"/>
    <property type="match status" value="1"/>
</dbReference>
<keyword evidence="2" id="KW-1185">Reference proteome</keyword>
<organism evidence="1 2">
    <name type="scientific">Hyphomonas polymorpha PS728</name>
    <dbReference type="NCBI Taxonomy" id="1280954"/>
    <lineage>
        <taxon>Bacteria</taxon>
        <taxon>Pseudomonadati</taxon>
        <taxon>Pseudomonadota</taxon>
        <taxon>Alphaproteobacteria</taxon>
        <taxon>Hyphomonadales</taxon>
        <taxon>Hyphomonadaceae</taxon>
        <taxon>Hyphomonas</taxon>
    </lineage>
</organism>
<accession>A0A062V5Y8</accession>
<dbReference type="AlphaFoldDB" id="A0A062V5Y8"/>
<evidence type="ECO:0008006" key="3">
    <source>
        <dbReference type="Google" id="ProtNLM"/>
    </source>
</evidence>
<proteinExistence type="predicted"/>